<protein>
    <submittedName>
        <fullName evidence="1">Aminotransferase class IV</fullName>
    </submittedName>
</protein>
<dbReference type="EMBL" id="JBJHQE010000002">
    <property type="protein sequence ID" value="MFK9079459.1"/>
    <property type="molecule type" value="Genomic_DNA"/>
</dbReference>
<organism evidence="1 2">
    <name type="scientific">Pseudomonas neuropathica</name>
    <dbReference type="NCBI Taxonomy" id="2730425"/>
    <lineage>
        <taxon>Bacteria</taxon>
        <taxon>Pseudomonadati</taxon>
        <taxon>Pseudomonadota</taxon>
        <taxon>Gammaproteobacteria</taxon>
        <taxon>Pseudomonadales</taxon>
        <taxon>Pseudomonadaceae</taxon>
        <taxon>Pseudomonas</taxon>
    </lineage>
</organism>
<gene>
    <name evidence="1" type="ORF">ACJEBM_02045</name>
</gene>
<evidence type="ECO:0000313" key="2">
    <source>
        <dbReference type="Proteomes" id="UP001622950"/>
    </source>
</evidence>
<accession>A0ACC7MNE0</accession>
<sequence length="328" mass="36541">MSIIQAYHIMLNDPAHVRVAHEPKYSHGSAFINGTYVDLDNAAIPMSDLGFTQADACYDVVSVSKGYLFRLEDHLERFESACAKFQLTNPYTKVQTTEILTNLVKQAGAKEAYVWWAVTRGFMPDGGDRINPKAYENRFYAFVVPYVFISDDEQRTRGTDLLVSKQYIRIPPEAVDPTAKNFHWMDLKLSLFEAKAANKEWSVLCDANGYLTEAPGSNIFLIKDGALYTPDSGCLEGITRKTTLELAKETGMPIHVERVHVEQLLNADEAFLTSTAGGIMPINSVDDTVLGGKAGPGELTTRLHNLYWTKRWDGWLGTAVDYSTPANV</sequence>
<comment type="caution">
    <text evidence="1">The sequence shown here is derived from an EMBL/GenBank/DDBJ whole genome shotgun (WGS) entry which is preliminary data.</text>
</comment>
<evidence type="ECO:0000313" key="1">
    <source>
        <dbReference type="EMBL" id="MFK9079459.1"/>
    </source>
</evidence>
<keyword evidence="2" id="KW-1185">Reference proteome</keyword>
<reference evidence="1" key="1">
    <citation type="submission" date="2024-11" db="EMBL/GenBank/DDBJ databases">
        <authorList>
            <person name="Lucas J.A."/>
        </authorList>
    </citation>
    <scope>NUCLEOTIDE SEQUENCE</scope>
    <source>
        <strain evidence="1">Z 8.8</strain>
    </source>
</reference>
<keyword evidence="1" id="KW-0808">Transferase</keyword>
<keyword evidence="1" id="KW-0032">Aminotransferase</keyword>
<name>A0ACC7MNE0_9PSED</name>
<dbReference type="Proteomes" id="UP001622950">
    <property type="component" value="Unassembled WGS sequence"/>
</dbReference>
<proteinExistence type="predicted"/>